<dbReference type="HAMAP" id="MF_01885">
    <property type="entry name" value="tRNA_methyltr_TrmL"/>
    <property type="match status" value="1"/>
</dbReference>
<dbReference type="Pfam" id="PF00588">
    <property type="entry name" value="SpoU_methylase"/>
    <property type="match status" value="1"/>
</dbReference>
<evidence type="ECO:0000256" key="4">
    <source>
        <dbReference type="ARBA" id="ARBA00022691"/>
    </source>
</evidence>
<feature type="binding site" evidence="6 7">
    <location>
        <position position="77"/>
    </location>
    <ligand>
        <name>S-adenosyl-L-methionine</name>
        <dbReference type="ChEBI" id="CHEBI:59789"/>
    </ligand>
</feature>
<keyword evidence="1 6" id="KW-0963">Cytoplasm</keyword>
<dbReference type="GO" id="GO:0042802">
    <property type="term" value="F:identical protein binding"/>
    <property type="evidence" value="ECO:0007669"/>
    <property type="project" value="UniProtKB-ARBA"/>
</dbReference>
<evidence type="ECO:0000256" key="1">
    <source>
        <dbReference type="ARBA" id="ARBA00022490"/>
    </source>
</evidence>
<dbReference type="Gene3D" id="3.40.1280.10">
    <property type="match status" value="1"/>
</dbReference>
<keyword evidence="4 6" id="KW-0949">S-adenosyl-L-methionine</keyword>
<evidence type="ECO:0000313" key="9">
    <source>
        <dbReference type="EMBL" id="ORC36512.1"/>
    </source>
</evidence>
<dbReference type="STRING" id="1963862.B4O97_05410"/>
<evidence type="ECO:0000313" key="10">
    <source>
        <dbReference type="Proteomes" id="UP000192343"/>
    </source>
</evidence>
<dbReference type="GO" id="GO:0141102">
    <property type="term" value="F:tRNA (5-carboxymethylaminomethyluridine(34)-2'-O)-methyltransferase activity"/>
    <property type="evidence" value="ECO:0007669"/>
    <property type="project" value="RHEA"/>
</dbReference>
<comment type="catalytic activity">
    <reaction evidence="6">
        <text>5-carboxymethylaminomethyluridine(34) in tRNA(Leu) + S-adenosyl-L-methionine = 5-carboxymethylaminomethyl-2'-O-methyluridine(34) in tRNA(Leu) + S-adenosyl-L-homocysteine + H(+)</text>
        <dbReference type="Rhea" id="RHEA:43088"/>
        <dbReference type="Rhea" id="RHEA-COMP:10333"/>
        <dbReference type="Rhea" id="RHEA-COMP:10334"/>
        <dbReference type="ChEBI" id="CHEBI:15378"/>
        <dbReference type="ChEBI" id="CHEBI:57856"/>
        <dbReference type="ChEBI" id="CHEBI:59789"/>
        <dbReference type="ChEBI" id="CHEBI:74508"/>
        <dbReference type="ChEBI" id="CHEBI:74511"/>
        <dbReference type="EC" id="2.1.1.207"/>
    </reaction>
</comment>
<dbReference type="OrthoDB" id="9789043at2"/>
<feature type="domain" description="tRNA/rRNA methyltransferase SpoU type" evidence="8">
    <location>
        <begin position="2"/>
        <end position="139"/>
    </location>
</feature>
<evidence type="ECO:0000256" key="6">
    <source>
        <dbReference type="HAMAP-Rule" id="MF_01885"/>
    </source>
</evidence>
<keyword evidence="5 6" id="KW-0819">tRNA processing</keyword>
<dbReference type="PANTHER" id="PTHR42971:SF1">
    <property type="entry name" value="TRNA (CYTIDINE(34)-2'-O)-METHYLTRANSFERASE"/>
    <property type="match status" value="1"/>
</dbReference>
<dbReference type="PIRSF" id="PIRSF029256">
    <property type="entry name" value="SpoU_TrmH_prd"/>
    <property type="match status" value="1"/>
</dbReference>
<comment type="subcellular location">
    <subcellularLocation>
        <location evidence="6">Cytoplasm</location>
    </subcellularLocation>
</comment>
<protein>
    <recommendedName>
        <fullName evidence="6">Putative tRNA (cytidine(34)-2'-O)-methyltransferase</fullName>
        <ecNumber evidence="6">2.1.1.207</ecNumber>
    </recommendedName>
    <alternativeName>
        <fullName evidence="6">tRNA (cytidine/uridine-2'-O-)-methyltransferase</fullName>
    </alternativeName>
</protein>
<dbReference type="InterPro" id="IPR029028">
    <property type="entry name" value="Alpha/beta_knot_MTases"/>
</dbReference>
<dbReference type="GO" id="GO:0141098">
    <property type="term" value="F:tRNA (cytidine(34)-2'-O)-methyltransferase activity"/>
    <property type="evidence" value="ECO:0007669"/>
    <property type="project" value="RHEA"/>
</dbReference>
<comment type="similarity">
    <text evidence="6">Belongs to the class IV-like SAM-binding methyltransferase superfamily. RNA methyltransferase TrmH family. TrmL subfamily.</text>
</comment>
<dbReference type="EMBL" id="MWQY01000005">
    <property type="protein sequence ID" value="ORC36512.1"/>
    <property type="molecule type" value="Genomic_DNA"/>
</dbReference>
<dbReference type="GO" id="GO:0003723">
    <property type="term" value="F:RNA binding"/>
    <property type="evidence" value="ECO:0007669"/>
    <property type="project" value="InterPro"/>
</dbReference>
<keyword evidence="3 6" id="KW-0808">Transferase</keyword>
<sequence>MKIVLVEPEIPQNTGNIGRTCAALGAQLNLIEPLGFSLEEKMVKRAGLDYWHLIDYARYPSFSAFLEANPGTPLFFLSTKGAKVYTELSYPADCALVFGRESAGLPEELLQAHPERCIRIPMREEARSMNLANSVAIAAFEVMRQNNFPGLLREGSPRTFSWS</sequence>
<keyword evidence="10" id="KW-1185">Reference proteome</keyword>
<evidence type="ECO:0000256" key="2">
    <source>
        <dbReference type="ARBA" id="ARBA00022603"/>
    </source>
</evidence>
<evidence type="ECO:0000259" key="8">
    <source>
        <dbReference type="Pfam" id="PF00588"/>
    </source>
</evidence>
<comment type="catalytic activity">
    <reaction evidence="6">
        <text>cytidine(34) in tRNA + S-adenosyl-L-methionine = 2'-O-methylcytidine(34) in tRNA + S-adenosyl-L-homocysteine + H(+)</text>
        <dbReference type="Rhea" id="RHEA:43084"/>
        <dbReference type="Rhea" id="RHEA-COMP:10331"/>
        <dbReference type="Rhea" id="RHEA-COMP:10332"/>
        <dbReference type="ChEBI" id="CHEBI:15378"/>
        <dbReference type="ChEBI" id="CHEBI:57856"/>
        <dbReference type="ChEBI" id="CHEBI:59789"/>
        <dbReference type="ChEBI" id="CHEBI:74495"/>
        <dbReference type="ChEBI" id="CHEBI:82748"/>
        <dbReference type="EC" id="2.1.1.207"/>
    </reaction>
</comment>
<comment type="function">
    <text evidence="6">Could methylate the ribose at the nucleotide 34 wobble position in tRNA.</text>
</comment>
<dbReference type="CDD" id="cd18094">
    <property type="entry name" value="SpoU-like_TrmL"/>
    <property type="match status" value="1"/>
</dbReference>
<evidence type="ECO:0000256" key="3">
    <source>
        <dbReference type="ARBA" id="ARBA00022679"/>
    </source>
</evidence>
<accession>A0A1Y1RZY1</accession>
<feature type="binding site" evidence="6 7">
    <location>
        <position position="99"/>
    </location>
    <ligand>
        <name>S-adenosyl-L-methionine</name>
        <dbReference type="ChEBI" id="CHEBI:59789"/>
    </ligand>
</feature>
<keyword evidence="2 6" id="KW-0489">Methyltransferase</keyword>
<dbReference type="Proteomes" id="UP000192343">
    <property type="component" value="Unassembled WGS sequence"/>
</dbReference>
<dbReference type="GO" id="GO:0005737">
    <property type="term" value="C:cytoplasm"/>
    <property type="evidence" value="ECO:0007669"/>
    <property type="project" value="UniProtKB-SubCell"/>
</dbReference>
<reference evidence="9 10" key="1">
    <citation type="submission" date="2017-03" db="EMBL/GenBank/DDBJ databases">
        <title>Draft Genome sequence of Marispirochaeta sp. strain JC444.</title>
        <authorList>
            <person name="Shivani Y."/>
            <person name="Subhash Y."/>
            <person name="Sasikala C."/>
            <person name="Ramana C."/>
        </authorList>
    </citation>
    <scope>NUCLEOTIDE SEQUENCE [LARGE SCALE GENOMIC DNA]</scope>
    <source>
        <strain evidence="9 10">JC444</strain>
    </source>
</reference>
<name>A0A1Y1RZY1_9SPIO</name>
<dbReference type="InterPro" id="IPR029026">
    <property type="entry name" value="tRNA_m1G_MTases_N"/>
</dbReference>
<comment type="caution">
    <text evidence="9">The sequence shown here is derived from an EMBL/GenBank/DDBJ whole genome shotgun (WGS) entry which is preliminary data.</text>
</comment>
<dbReference type="EC" id="2.1.1.207" evidence="6"/>
<evidence type="ECO:0000256" key="7">
    <source>
        <dbReference type="PIRSR" id="PIRSR029256-1"/>
    </source>
</evidence>
<dbReference type="InterPro" id="IPR016914">
    <property type="entry name" value="TrmL"/>
</dbReference>
<organism evidence="9 10">
    <name type="scientific">Marispirochaeta aestuarii</name>
    <dbReference type="NCBI Taxonomy" id="1963862"/>
    <lineage>
        <taxon>Bacteria</taxon>
        <taxon>Pseudomonadati</taxon>
        <taxon>Spirochaetota</taxon>
        <taxon>Spirochaetia</taxon>
        <taxon>Spirochaetales</taxon>
        <taxon>Spirochaetaceae</taxon>
        <taxon>Marispirochaeta</taxon>
    </lineage>
</organism>
<dbReference type="SUPFAM" id="SSF75217">
    <property type="entry name" value="alpha/beta knot"/>
    <property type="match status" value="1"/>
</dbReference>
<proteinExistence type="inferred from homology"/>
<feature type="binding site" evidence="6 7">
    <location>
        <position position="128"/>
    </location>
    <ligand>
        <name>S-adenosyl-L-methionine</name>
        <dbReference type="ChEBI" id="CHEBI:59789"/>
    </ligand>
</feature>
<dbReference type="RefSeq" id="WP_083049003.1">
    <property type="nucleotide sequence ID" value="NZ_MWQY01000005.1"/>
</dbReference>
<dbReference type="AlphaFoldDB" id="A0A1Y1RZY1"/>
<feature type="binding site" evidence="6 7">
    <location>
        <position position="120"/>
    </location>
    <ligand>
        <name>S-adenosyl-L-methionine</name>
        <dbReference type="ChEBI" id="CHEBI:59789"/>
    </ligand>
</feature>
<gene>
    <name evidence="9" type="ORF">B4O97_05410</name>
</gene>
<dbReference type="FunFam" id="3.40.1280.10:FF:000002">
    <property type="entry name" value="Peptidylprolyl isomerase"/>
    <property type="match status" value="1"/>
</dbReference>
<evidence type="ECO:0000256" key="5">
    <source>
        <dbReference type="ARBA" id="ARBA00022694"/>
    </source>
</evidence>
<dbReference type="InterPro" id="IPR001537">
    <property type="entry name" value="SpoU_MeTrfase"/>
</dbReference>
<dbReference type="PANTHER" id="PTHR42971">
    <property type="entry name" value="TRNA (CYTIDINE(34)-2'-O)-METHYLTRANSFERASE"/>
    <property type="match status" value="1"/>
</dbReference>
<dbReference type="GO" id="GO:0002130">
    <property type="term" value="P:wobble position ribose methylation"/>
    <property type="evidence" value="ECO:0007669"/>
    <property type="project" value="TreeGrafter"/>
</dbReference>